<feature type="compositionally biased region" description="Basic residues" evidence="8">
    <location>
        <begin position="28"/>
        <end position="39"/>
    </location>
</feature>
<evidence type="ECO:0000256" key="2">
    <source>
        <dbReference type="ARBA" id="ARBA00022448"/>
    </source>
</evidence>
<evidence type="ECO:0000313" key="11">
    <source>
        <dbReference type="Proteomes" id="UP001291912"/>
    </source>
</evidence>
<feature type="transmembrane region" description="Helical" evidence="7">
    <location>
        <begin position="183"/>
        <end position="206"/>
    </location>
</feature>
<reference evidence="10 11" key="1">
    <citation type="submission" date="2023-10" db="EMBL/GenBank/DDBJ databases">
        <title>Microbacterium xanthum sp. nov., isolated from seaweed.</title>
        <authorList>
            <person name="Lee S.D."/>
        </authorList>
    </citation>
    <scope>NUCLEOTIDE SEQUENCE [LARGE SCALE GENOMIC DNA]</scope>
    <source>
        <strain evidence="10 11">KCTC 19124</strain>
    </source>
</reference>
<feature type="transmembrane region" description="Helical" evidence="7">
    <location>
        <begin position="151"/>
        <end position="171"/>
    </location>
</feature>
<organism evidence="10 11">
    <name type="scientific">Microbacterium aquimaris</name>
    <dbReference type="NCBI Taxonomy" id="459816"/>
    <lineage>
        <taxon>Bacteria</taxon>
        <taxon>Bacillati</taxon>
        <taxon>Actinomycetota</taxon>
        <taxon>Actinomycetes</taxon>
        <taxon>Micrococcales</taxon>
        <taxon>Microbacteriaceae</taxon>
        <taxon>Microbacterium</taxon>
    </lineage>
</organism>
<feature type="transmembrane region" description="Helical" evidence="7">
    <location>
        <begin position="119"/>
        <end position="139"/>
    </location>
</feature>
<proteinExistence type="inferred from homology"/>
<comment type="subcellular location">
    <subcellularLocation>
        <location evidence="1 7">Cell membrane</location>
        <topology evidence="1 7">Multi-pass membrane protein</topology>
    </subcellularLocation>
</comment>
<keyword evidence="11" id="KW-1185">Reference proteome</keyword>
<evidence type="ECO:0000256" key="8">
    <source>
        <dbReference type="SAM" id="MobiDB-lite"/>
    </source>
</evidence>
<dbReference type="RefSeq" id="WP_194424059.1">
    <property type="nucleotide sequence ID" value="NZ_BAAAPT010000001.1"/>
</dbReference>
<accession>A0ABU5N5Q8</accession>
<keyword evidence="5 7" id="KW-1133">Transmembrane helix</keyword>
<name>A0ABU5N5Q8_9MICO</name>
<dbReference type="Gene3D" id="1.10.3720.10">
    <property type="entry name" value="MetI-like"/>
    <property type="match status" value="1"/>
</dbReference>
<keyword evidence="2 7" id="KW-0813">Transport</keyword>
<dbReference type="InterPro" id="IPR050901">
    <property type="entry name" value="BP-dep_ABC_trans_perm"/>
</dbReference>
<sequence>MSTQVTTATQVGTVGVDEMLGEPGSPKTPKRRSLQARRPSRRRVVARTLLNSAAAIVFGMSVFPVYWMINMSLTPNSEIITREPSFLPLDFTLQNYFTAWTREAAPGQTDFPHALMTSLTVTAGVLVATLLFAFLASIAVARFHFKGRRGFIISVLIVQMIPGEAMMFTIYGMIDDWQLMNTLLGLGIVYTAAVIPFTIWTLRGFVAGVPADLEEAAMIDGCTKSQAFWKVTFPLLAPGLISTGIFAFIQSWNEFTMALLLMSGYNLPLMPWLNAFQSSSVGGSVDWGAVMAGSTLIAIPVMIFFLIVQGKMTGGLVAGAVKG</sequence>
<dbReference type="EMBL" id="JAWJYN010000001">
    <property type="protein sequence ID" value="MDZ8161444.1"/>
    <property type="molecule type" value="Genomic_DNA"/>
</dbReference>
<evidence type="ECO:0000256" key="4">
    <source>
        <dbReference type="ARBA" id="ARBA00022692"/>
    </source>
</evidence>
<feature type="region of interest" description="Disordered" evidence="8">
    <location>
        <begin position="1"/>
        <end position="39"/>
    </location>
</feature>
<dbReference type="InterPro" id="IPR035906">
    <property type="entry name" value="MetI-like_sf"/>
</dbReference>
<dbReference type="InterPro" id="IPR000515">
    <property type="entry name" value="MetI-like"/>
</dbReference>
<protein>
    <submittedName>
        <fullName evidence="10">Carbohydrate ABC transporter permease</fullName>
    </submittedName>
</protein>
<evidence type="ECO:0000256" key="3">
    <source>
        <dbReference type="ARBA" id="ARBA00022475"/>
    </source>
</evidence>
<evidence type="ECO:0000259" key="9">
    <source>
        <dbReference type="PROSITE" id="PS50928"/>
    </source>
</evidence>
<dbReference type="Pfam" id="PF00528">
    <property type="entry name" value="BPD_transp_1"/>
    <property type="match status" value="1"/>
</dbReference>
<dbReference type="CDD" id="cd06261">
    <property type="entry name" value="TM_PBP2"/>
    <property type="match status" value="1"/>
</dbReference>
<feature type="compositionally biased region" description="Low complexity" evidence="8">
    <location>
        <begin position="1"/>
        <end position="16"/>
    </location>
</feature>
<keyword evidence="6 7" id="KW-0472">Membrane</keyword>
<evidence type="ECO:0000256" key="7">
    <source>
        <dbReference type="RuleBase" id="RU363032"/>
    </source>
</evidence>
<evidence type="ECO:0000256" key="5">
    <source>
        <dbReference type="ARBA" id="ARBA00022989"/>
    </source>
</evidence>
<feature type="transmembrane region" description="Helical" evidence="7">
    <location>
        <begin position="287"/>
        <end position="308"/>
    </location>
</feature>
<keyword evidence="3" id="KW-1003">Cell membrane</keyword>
<dbReference type="PROSITE" id="PS50928">
    <property type="entry name" value="ABC_TM1"/>
    <property type="match status" value="1"/>
</dbReference>
<feature type="domain" description="ABC transmembrane type-1" evidence="9">
    <location>
        <begin position="115"/>
        <end position="308"/>
    </location>
</feature>
<evidence type="ECO:0000256" key="6">
    <source>
        <dbReference type="ARBA" id="ARBA00023136"/>
    </source>
</evidence>
<dbReference type="PANTHER" id="PTHR32243:SF18">
    <property type="entry name" value="INNER MEMBRANE ABC TRANSPORTER PERMEASE PROTEIN YCJP"/>
    <property type="match status" value="1"/>
</dbReference>
<evidence type="ECO:0000313" key="10">
    <source>
        <dbReference type="EMBL" id="MDZ8161444.1"/>
    </source>
</evidence>
<gene>
    <name evidence="10" type="ORF">R2Q92_06300</name>
</gene>
<dbReference type="SUPFAM" id="SSF161098">
    <property type="entry name" value="MetI-like"/>
    <property type="match status" value="1"/>
</dbReference>
<comment type="similarity">
    <text evidence="7">Belongs to the binding-protein-dependent transport system permease family.</text>
</comment>
<feature type="transmembrane region" description="Helical" evidence="7">
    <location>
        <begin position="48"/>
        <end position="69"/>
    </location>
</feature>
<dbReference type="Proteomes" id="UP001291912">
    <property type="component" value="Unassembled WGS sequence"/>
</dbReference>
<dbReference type="PANTHER" id="PTHR32243">
    <property type="entry name" value="MALTOSE TRANSPORT SYSTEM PERMEASE-RELATED"/>
    <property type="match status" value="1"/>
</dbReference>
<keyword evidence="4 7" id="KW-0812">Transmembrane</keyword>
<comment type="caution">
    <text evidence="10">The sequence shown here is derived from an EMBL/GenBank/DDBJ whole genome shotgun (WGS) entry which is preliminary data.</text>
</comment>
<evidence type="ECO:0000256" key="1">
    <source>
        <dbReference type="ARBA" id="ARBA00004651"/>
    </source>
</evidence>
<feature type="transmembrane region" description="Helical" evidence="7">
    <location>
        <begin position="227"/>
        <end position="249"/>
    </location>
</feature>